<dbReference type="PRINTS" id="PR00019">
    <property type="entry name" value="LEURICHRPT"/>
</dbReference>
<protein>
    <recommendedName>
        <fullName evidence="4">Leucine-rich repeat-containing N-terminal plant-type domain-containing protein</fullName>
    </recommendedName>
</protein>
<dbReference type="FunFam" id="3.80.10.10:FF:000024">
    <property type="entry name" value="Somatic embryogenesis receptor kinase 1"/>
    <property type="match status" value="1"/>
</dbReference>
<evidence type="ECO:0000256" key="1">
    <source>
        <dbReference type="ARBA" id="ARBA00022614"/>
    </source>
</evidence>
<dbReference type="SUPFAM" id="SSF52058">
    <property type="entry name" value="L domain-like"/>
    <property type="match status" value="1"/>
</dbReference>
<sequence length="202" mass="21813">MEGDALNSLKTNLNDPNNVLQSWDPTLVNPCTWFHVTCDNDNSVTQVHLLGASLSGQLVPQLGQLKNLQSLDLSNNNIRGPIPSELGNLANLVSLDLYLNSFTGSIPKSLGKLSKLYHLRLNNNNLTGPIPMSLTNILSLQVLDLSNNRLSGEVPDNGSFLLFHHDSFANNLDLCGPVIGRPCPAPISSSSNLPNFTTLNSC</sequence>
<dbReference type="InterPro" id="IPR001611">
    <property type="entry name" value="Leu-rich_rpt"/>
</dbReference>
<dbReference type="Pfam" id="PF08263">
    <property type="entry name" value="LRRNT_2"/>
    <property type="match status" value="1"/>
</dbReference>
<comment type="caution">
    <text evidence="5">The sequence shown here is derived from an EMBL/GenBank/DDBJ whole genome shotgun (WGS) entry which is preliminary data.</text>
</comment>
<dbReference type="Proteomes" id="UP001054252">
    <property type="component" value="Unassembled WGS sequence"/>
</dbReference>
<keyword evidence="6" id="KW-1185">Reference proteome</keyword>
<dbReference type="EMBL" id="BPVZ01000628">
    <property type="protein sequence ID" value="GKV52186.1"/>
    <property type="molecule type" value="Genomic_DNA"/>
</dbReference>
<evidence type="ECO:0000313" key="5">
    <source>
        <dbReference type="EMBL" id="GKV52186.1"/>
    </source>
</evidence>
<dbReference type="InterPro" id="IPR013210">
    <property type="entry name" value="LRR_N_plant-typ"/>
</dbReference>
<accession>A0AAV5MQH9</accession>
<keyword evidence="3" id="KW-0677">Repeat</keyword>
<dbReference type="PROSITE" id="PS51450">
    <property type="entry name" value="LRR"/>
    <property type="match status" value="2"/>
</dbReference>
<gene>
    <name evidence="5" type="ORF">SLEP1_g58777</name>
</gene>
<name>A0AAV5MQH9_9ROSI</name>
<evidence type="ECO:0000256" key="2">
    <source>
        <dbReference type="ARBA" id="ARBA00022729"/>
    </source>
</evidence>
<evidence type="ECO:0000256" key="3">
    <source>
        <dbReference type="ARBA" id="ARBA00022737"/>
    </source>
</evidence>
<reference evidence="5 6" key="1">
    <citation type="journal article" date="2021" name="Commun. Biol.">
        <title>The genome of Shorea leprosula (Dipterocarpaceae) highlights the ecological relevance of drought in aseasonal tropical rainforests.</title>
        <authorList>
            <person name="Ng K.K.S."/>
            <person name="Kobayashi M.J."/>
            <person name="Fawcett J.A."/>
            <person name="Hatakeyama M."/>
            <person name="Paape T."/>
            <person name="Ng C.H."/>
            <person name="Ang C.C."/>
            <person name="Tnah L.H."/>
            <person name="Lee C.T."/>
            <person name="Nishiyama T."/>
            <person name="Sese J."/>
            <person name="O'Brien M.J."/>
            <person name="Copetti D."/>
            <person name="Mohd Noor M.I."/>
            <person name="Ong R.C."/>
            <person name="Putra M."/>
            <person name="Sireger I.Z."/>
            <person name="Indrioko S."/>
            <person name="Kosugi Y."/>
            <person name="Izuno A."/>
            <person name="Isagi Y."/>
            <person name="Lee S.L."/>
            <person name="Shimizu K.K."/>
        </authorList>
    </citation>
    <scope>NUCLEOTIDE SEQUENCE [LARGE SCALE GENOMIC DNA]</scope>
    <source>
        <strain evidence="5">214</strain>
    </source>
</reference>
<dbReference type="InterPro" id="IPR032675">
    <property type="entry name" value="LRR_dom_sf"/>
</dbReference>
<dbReference type="AlphaFoldDB" id="A0AAV5MQH9"/>
<dbReference type="PANTHER" id="PTHR47988">
    <property type="entry name" value="SOMATIC EMBRYOGENESIS RECEPTOR KINASE 1"/>
    <property type="match status" value="1"/>
</dbReference>
<organism evidence="5 6">
    <name type="scientific">Rubroshorea leprosula</name>
    <dbReference type="NCBI Taxonomy" id="152421"/>
    <lineage>
        <taxon>Eukaryota</taxon>
        <taxon>Viridiplantae</taxon>
        <taxon>Streptophyta</taxon>
        <taxon>Embryophyta</taxon>
        <taxon>Tracheophyta</taxon>
        <taxon>Spermatophyta</taxon>
        <taxon>Magnoliopsida</taxon>
        <taxon>eudicotyledons</taxon>
        <taxon>Gunneridae</taxon>
        <taxon>Pentapetalae</taxon>
        <taxon>rosids</taxon>
        <taxon>malvids</taxon>
        <taxon>Malvales</taxon>
        <taxon>Dipterocarpaceae</taxon>
        <taxon>Rubroshorea</taxon>
    </lineage>
</organism>
<evidence type="ECO:0000259" key="4">
    <source>
        <dbReference type="Pfam" id="PF08263"/>
    </source>
</evidence>
<dbReference type="Gene3D" id="3.80.10.10">
    <property type="entry name" value="Ribonuclease Inhibitor"/>
    <property type="match status" value="1"/>
</dbReference>
<evidence type="ECO:0000313" key="6">
    <source>
        <dbReference type="Proteomes" id="UP001054252"/>
    </source>
</evidence>
<dbReference type="Pfam" id="PF00560">
    <property type="entry name" value="LRR_1"/>
    <property type="match status" value="4"/>
</dbReference>
<keyword evidence="1" id="KW-0433">Leucine-rich repeat</keyword>
<feature type="domain" description="Leucine-rich repeat-containing N-terminal plant-type" evidence="4">
    <location>
        <begin position="2"/>
        <end position="39"/>
    </location>
</feature>
<proteinExistence type="predicted"/>
<keyword evidence="2" id="KW-0732">Signal</keyword>